<organism evidence="3 4">
    <name type="scientific">Fusarium fujikuroi</name>
    <name type="common">Bakanae and foot rot disease fungus</name>
    <name type="synonym">Gibberella fujikuroi</name>
    <dbReference type="NCBI Taxonomy" id="5127"/>
    <lineage>
        <taxon>Eukaryota</taxon>
        <taxon>Fungi</taxon>
        <taxon>Dikarya</taxon>
        <taxon>Ascomycota</taxon>
        <taxon>Pezizomycotina</taxon>
        <taxon>Sordariomycetes</taxon>
        <taxon>Hypocreomycetidae</taxon>
        <taxon>Hypocreales</taxon>
        <taxon>Nectriaceae</taxon>
        <taxon>Fusarium</taxon>
        <taxon>Fusarium fujikuroi species complex</taxon>
    </lineage>
</organism>
<accession>A0A9Q9RM20</accession>
<dbReference type="Pfam" id="PF12697">
    <property type="entry name" value="Abhydrolase_6"/>
    <property type="match status" value="1"/>
</dbReference>
<dbReference type="InterPro" id="IPR000073">
    <property type="entry name" value="AB_hydrolase_1"/>
</dbReference>
<dbReference type="InterPro" id="IPR010730">
    <property type="entry name" value="HET"/>
</dbReference>
<comment type="caution">
    <text evidence="3">The sequence shown here is derived from an EMBL/GenBank/DDBJ whole genome shotgun (WGS) entry which is preliminary data.</text>
</comment>
<dbReference type="AlphaFoldDB" id="A0A9Q9RM20"/>
<dbReference type="PANTHER" id="PTHR24148:SF73">
    <property type="entry name" value="HET DOMAIN PROTEIN (AFU_ORTHOLOGUE AFUA_8G01020)"/>
    <property type="match status" value="1"/>
</dbReference>
<evidence type="ECO:0000313" key="4">
    <source>
        <dbReference type="Proteomes" id="UP000760494"/>
    </source>
</evidence>
<dbReference type="Gene3D" id="3.40.50.1820">
    <property type="entry name" value="alpha/beta hydrolase"/>
    <property type="match status" value="1"/>
</dbReference>
<proteinExistence type="predicted"/>
<evidence type="ECO:0000259" key="1">
    <source>
        <dbReference type="Pfam" id="PF06985"/>
    </source>
</evidence>
<dbReference type="Proteomes" id="UP000760494">
    <property type="component" value="Unassembled WGS sequence"/>
</dbReference>
<feature type="domain" description="AB hydrolase-1" evidence="2">
    <location>
        <begin position="4"/>
        <end position="191"/>
    </location>
</feature>
<dbReference type="EMBL" id="CABFJX010000323">
    <property type="protein sequence ID" value="VTT71384.1"/>
    <property type="molecule type" value="Genomic_DNA"/>
</dbReference>
<evidence type="ECO:0000259" key="2">
    <source>
        <dbReference type="Pfam" id="PF12697"/>
    </source>
</evidence>
<dbReference type="Pfam" id="PF06985">
    <property type="entry name" value="HET"/>
    <property type="match status" value="1"/>
</dbReference>
<protein>
    <recommendedName>
        <fullName evidence="5">Heterokaryon incompatibility domain-containing protein</fullName>
    </recommendedName>
</protein>
<dbReference type="SUPFAM" id="SSF53474">
    <property type="entry name" value="alpha/beta-Hydrolases"/>
    <property type="match status" value="1"/>
</dbReference>
<dbReference type="InterPro" id="IPR052895">
    <property type="entry name" value="HetReg/Transcr_Mod"/>
</dbReference>
<sequence>MSDDADEITNVVSKLLGEGKEVVLMTHSYGGIPGTQSLSKLSRKAREAEGKQGGVDKIIYLASVVLQPGVSNLDAFGSALPDFLDLKDDYMTLDPNGHATNTFSDLPFDEALELAKQMPEHSTPSFREPLTYPGYNDVKVHYIVCEQDQIIPPQFQRAMIEGVKASSGKDVAVHSFDSGHVPTISQPDNVSKVVKEIIGITECQISIKRAFTRPDRVDRTLEMYSDINYGQLKDPDYWIRLIKLEPSPPASTSEPDRPDLLVCNIEEYIRGDSQPYTALSYVWESPDSSKRLMSIDGTTIDVSSTVENALRRLRFRKKPRWLWIDQLCINQTDEVEKSHQVHQMHHIYREADQVIAWLGNGDEASDIICRLMRDTGRALRSNDLEALRKLYFGEKDEGSIDIEAAKMAFNGFCERRYWQRLWVMQEFAVGRRVAIACGGWIVKYDLIEQTLDAPNLVRRRAQKKSVDGLETLIRNLEYVYSTPLNSYVHSLFTRRWHYVYTPDGESPWGQPLLQVVAVSLTLETDYNVVHATDPRDRIFALLNLAGDRDHFDLFPDYSMTVEEVYRETACKVLEKGTIDVLMYCQRPRKLSVLPSWVPDWSMDVLHPNAQAPWDTPFKASGTYTAIPKFPHFDTATFEGIYVDKVQEIGTIWDPNWLKPINRTAVKQWLRSIRGFCDNSPRIRVGEERLDAARIGILDGTTWFSTVPYQGWGSQCADDVENFQRLEADKGGDDSSAEGSFYASALMRMHTRRAFMTSTGFIGVGPLDMQPGDEVCVLLGGKVPYLLRAQDEESYTLVGEAYVHGIMHGELFKGGPRNVRNFDVK</sequence>
<name>A0A9Q9RM20_FUSFU</name>
<dbReference type="InterPro" id="IPR029058">
    <property type="entry name" value="AB_hydrolase_fold"/>
</dbReference>
<dbReference type="PANTHER" id="PTHR24148">
    <property type="entry name" value="ANKYRIN REPEAT DOMAIN-CONTAINING PROTEIN 39 HOMOLOG-RELATED"/>
    <property type="match status" value="1"/>
</dbReference>
<evidence type="ECO:0000313" key="3">
    <source>
        <dbReference type="EMBL" id="VTT71384.1"/>
    </source>
</evidence>
<reference evidence="3" key="1">
    <citation type="submission" date="2019-05" db="EMBL/GenBank/DDBJ databases">
        <authorList>
            <person name="Piombo E."/>
        </authorList>
    </citation>
    <scope>NUCLEOTIDE SEQUENCE</scope>
    <source>
        <strain evidence="3">C2S</strain>
    </source>
</reference>
<gene>
    <name evidence="3" type="ORF">C2S_8416</name>
</gene>
<evidence type="ECO:0008006" key="5">
    <source>
        <dbReference type="Google" id="ProtNLM"/>
    </source>
</evidence>
<feature type="domain" description="Heterokaryon incompatibility" evidence="1">
    <location>
        <begin position="276"/>
        <end position="426"/>
    </location>
</feature>
<dbReference type="Pfam" id="PF26639">
    <property type="entry name" value="Het-6_barrel"/>
    <property type="match status" value="1"/>
</dbReference>